<keyword evidence="7 8" id="KW-0687">Ribonucleoprotein</keyword>
<keyword evidence="11" id="KW-1185">Reference proteome</keyword>
<dbReference type="EMBL" id="JBAHYK010000336">
    <property type="protein sequence ID" value="KAL0575096.1"/>
    <property type="molecule type" value="Genomic_DNA"/>
</dbReference>
<dbReference type="InterPro" id="IPR056473">
    <property type="entry name" value="HEAT_Utp10/HEAT1"/>
</dbReference>
<gene>
    <name evidence="10" type="primary">UTP10</name>
    <name evidence="10" type="ORF">V5O48_006872</name>
</gene>
<dbReference type="InterPro" id="IPR012954">
    <property type="entry name" value="BP28_C_dom"/>
</dbReference>
<evidence type="ECO:0000313" key="10">
    <source>
        <dbReference type="EMBL" id="KAL0575096.1"/>
    </source>
</evidence>
<comment type="function">
    <text evidence="8">Involved in nucleolar processing of pre-18S ribosomal RNA.</text>
</comment>
<comment type="caution">
    <text evidence="10">The sequence shown here is derived from an EMBL/GenBank/DDBJ whole genome shotgun (WGS) entry which is preliminary data.</text>
</comment>
<dbReference type="Gene3D" id="1.25.10.10">
    <property type="entry name" value="Leucine-rich Repeat Variant"/>
    <property type="match status" value="1"/>
</dbReference>
<evidence type="ECO:0000256" key="1">
    <source>
        <dbReference type="ARBA" id="ARBA00004604"/>
    </source>
</evidence>
<evidence type="ECO:0000313" key="11">
    <source>
        <dbReference type="Proteomes" id="UP001465976"/>
    </source>
</evidence>
<reference evidence="10 11" key="1">
    <citation type="submission" date="2024-02" db="EMBL/GenBank/DDBJ databases">
        <title>A draft genome for the cacao thread blight pathogen Marasmius crinis-equi.</title>
        <authorList>
            <person name="Cohen S.P."/>
            <person name="Baruah I.K."/>
            <person name="Amoako-Attah I."/>
            <person name="Bukari Y."/>
            <person name="Meinhardt L.W."/>
            <person name="Bailey B.A."/>
        </authorList>
    </citation>
    <scope>NUCLEOTIDE SEQUENCE [LARGE SCALE GENOMIC DNA]</scope>
    <source>
        <strain evidence="10 11">GH-76</strain>
    </source>
</reference>
<evidence type="ECO:0000259" key="9">
    <source>
        <dbReference type="SMART" id="SM01036"/>
    </source>
</evidence>
<protein>
    <recommendedName>
        <fullName evidence="3 8">U3 small nucleolar RNA-associated protein 10</fullName>
    </recommendedName>
</protein>
<dbReference type="Pfam" id="PF23243">
    <property type="entry name" value="HEAT_HEATR1"/>
    <property type="match status" value="1"/>
</dbReference>
<comment type="subunit">
    <text evidence="8">Component of the ribosomal small subunit (SSU) processome.</text>
</comment>
<proteinExistence type="inferred from homology"/>
<organism evidence="10 11">
    <name type="scientific">Marasmius crinis-equi</name>
    <dbReference type="NCBI Taxonomy" id="585013"/>
    <lineage>
        <taxon>Eukaryota</taxon>
        <taxon>Fungi</taxon>
        <taxon>Dikarya</taxon>
        <taxon>Basidiomycota</taxon>
        <taxon>Agaricomycotina</taxon>
        <taxon>Agaricomycetes</taxon>
        <taxon>Agaricomycetidae</taxon>
        <taxon>Agaricales</taxon>
        <taxon>Marasmiineae</taxon>
        <taxon>Marasmiaceae</taxon>
        <taxon>Marasmius</taxon>
    </lineage>
</organism>
<dbReference type="PANTHER" id="PTHR13457:SF1">
    <property type="entry name" value="HEAT REPEAT-CONTAINING PROTEIN 1"/>
    <property type="match status" value="1"/>
</dbReference>
<evidence type="ECO:0000256" key="8">
    <source>
        <dbReference type="RuleBase" id="RU367065"/>
    </source>
</evidence>
<dbReference type="InterPro" id="IPR022125">
    <property type="entry name" value="U3snoRNP10_N"/>
</dbReference>
<evidence type="ECO:0000256" key="4">
    <source>
        <dbReference type="ARBA" id="ARBA00022517"/>
    </source>
</evidence>
<evidence type="ECO:0000256" key="6">
    <source>
        <dbReference type="ARBA" id="ARBA00023242"/>
    </source>
</evidence>
<name>A0ABR3FII6_9AGAR</name>
<keyword evidence="6 8" id="KW-0539">Nucleus</keyword>
<dbReference type="SUPFAM" id="SSF48371">
    <property type="entry name" value="ARM repeat"/>
    <property type="match status" value="2"/>
</dbReference>
<dbReference type="InterPro" id="IPR011989">
    <property type="entry name" value="ARM-like"/>
</dbReference>
<keyword evidence="5 8" id="KW-0698">rRNA processing</keyword>
<evidence type="ECO:0000256" key="3">
    <source>
        <dbReference type="ARBA" id="ARBA00015399"/>
    </source>
</evidence>
<evidence type="ECO:0000256" key="5">
    <source>
        <dbReference type="ARBA" id="ARBA00022552"/>
    </source>
</evidence>
<dbReference type="Proteomes" id="UP001465976">
    <property type="component" value="Unassembled WGS sequence"/>
</dbReference>
<dbReference type="Pfam" id="PF08146">
    <property type="entry name" value="BP28CT"/>
    <property type="match status" value="1"/>
</dbReference>
<dbReference type="InterPro" id="IPR040191">
    <property type="entry name" value="UTP10"/>
</dbReference>
<evidence type="ECO:0000256" key="2">
    <source>
        <dbReference type="ARBA" id="ARBA00010559"/>
    </source>
</evidence>
<dbReference type="Pfam" id="PF12397">
    <property type="entry name" value="U3snoRNP10"/>
    <property type="match status" value="1"/>
</dbReference>
<keyword evidence="4 8" id="KW-0690">Ribosome biogenesis</keyword>
<dbReference type="InterPro" id="IPR016024">
    <property type="entry name" value="ARM-type_fold"/>
</dbReference>
<dbReference type="PANTHER" id="PTHR13457">
    <property type="entry name" value="BAP28"/>
    <property type="match status" value="1"/>
</dbReference>
<comment type="similarity">
    <text evidence="2 8">Belongs to the HEATR1/UTP10 family.</text>
</comment>
<accession>A0ABR3FII6</accession>
<sequence>MVSSLAAQLTQNASLNASLLVDRSRRKPTESYLFTGKDADQYDLESIHALGVNGFIQLTSLDPRLSSHETALFSNTAKSTDRTLLTAEANSQLDASINSFLQAVGPYLLDAPTGKVIEWLVRRFRVHEFNVEALISVFLPYHETPHFAKINTILHIKPNTTWSFLLPFKSAAQSVPRIALVAEMKKNTAVARQVASFLPNSIKEGYSHRTLVAFNAATLHDFISQSKSLDEGSLAYLLPALIEPLHVGSSRDTILGSYVLIAALSQKCSLTPDALKALLVAMISCAHKVSVTQATNALIAACEAQEVLDDLPSSSVKAFLRIKGINEEIRQAMNWEGSEKLVLPLLSGLTRRLKDDAAVEFAEILITSTTLPSIVTRRLTRNLLERAASGDGTSDNDVLNALLDNILQRHPAMYREVVDEMGQEGDDGVKNRVEQITIALTMGYASSKTGKKTGNVDAIVASSNADDKIRANAVQTLLEKCESSDTDTDAESLYASLLARIQDKSQSVLEVLYSSTESLLRIVTKNPKIYLDSLDATLASSSAKPKRTILKLHLTFLMDHFLPKVDDNDLLVKDALNRLIFPFLLSSKPRQHTADLVWDILDRYLNRSKGSSAVKELLKGCDEARKVADEEDSTERMAKVNHALAARIAENILSSNNYPEHLNTLIAKLTDENPHARVLGYLIAKGLVARLSGEHQVAAAQQVLDSLSLEQLATLEERKDDISEDLDNVERNLVLKPSSKSTSSWIQASVLDVISGISPLESLPVDYISSSLQRNPDERGFHYAELVRKVYKISNSLAPSLRRHILCKLFASLKGDAMLFFAGIFASDCYSSEQDGVVKFQLKESALHHASAFVEAADDSEEKGIDFQTVLPCLLVALQNQSAEVRRAATVLLTRVKKTTERKFGSVYAFDVVYGNSESEIQYLSQEESKKYLSSLSNHIEHILHDPHYVRVFHKDHLVRSASDTKKETSYKHHILCYLFSHIGAATEASVQCALLDVVQDISDKAKVEMLLPTIQQIASIMGSPSNPYGPYLDGIARSIAGAFDASVATELNEKVSLWDTFLAVINASLRSTSSSMRLVIAERLKKNLFSRLQRERRVDLCVKLIEQGSEDSSSVQAYVKNLLSSILNEAPVIVQLLDSLRAEIVDGPRSTKRPKLSESNEPPDVLLRLGLFAEVLGTISLPGSLDLISHLLETLSRVMQFGSPARSDVIFIEQSLMAAIDSAAEKVQEIPNLAPNAIRLDILVELIRVTENPQTFHQALLLIANLARLAPDSVLHNIMPVFTFMGSNVFHRDDAYSFATIDSIVPVMVSSLKKDHDTHLDLYIASRDFLRVFTDAANHIPRHRRTNFFAHLVDVLGPADFLAPVCLLLVDKSSNRIARQSSDDAQATLAVPTSLMHHYSPALQIAALVETLREAERLAKRATGTSTDQPTLLDDLLSEESSLSPTILCKRRAQAIITFVGHSAKSFASSEDIEGSDLSKLVSLLISLATAKSGSTPESKIEDLNKSARLAMDRVLSLVPARDFIDAILSMLGSGDVPVKAGALDLLYLRLPRISNTVRQSVVPSIVKIAENIQKLLSQQPEKSIIVHAFKAVESVGSTMAPGEESCLTNLVSFLVSASKDRDLGVSAMSALATLPPKLGPRLIPFFREIVSQAVAVLREAEKDLAVATVKVLHGLLLSIPSFWSSVELGLVLKLSLDPEVSLHLRDDTVALVKAITKRAPSKTLLPTVCELWPSIERSNQSTSINGYFDILKRSIRSAGRPEVQDHLRGLFSVFLAAFDTVKDVTLETESAKSRAISAFVELVVKLNEATFRPLFRRLHDWALVEGNNTARTITFCQVYNGLLDYFKNLMNPYMALLLNPLVDILKVFLDSTSNSKELLTTVLETFAKSISYDDGGFWRDEKIRQVSPSLISLISVCAQLNVTEAKTFLQDALTSVAEHVVDDTLLKTINLDILMHTRSEDVTTRIFALSCSEALWKMHGGKLLGFVAETATFIAECCEDEHDTVAKESFKLKDAVESVAGSINGI</sequence>
<comment type="subcellular location">
    <subcellularLocation>
        <location evidence="1 8">Nucleus</location>
        <location evidence="1 8">Nucleolus</location>
    </subcellularLocation>
</comment>
<evidence type="ECO:0000256" key="7">
    <source>
        <dbReference type="ARBA" id="ARBA00023274"/>
    </source>
</evidence>
<feature type="domain" description="BP28 C-terminal" evidence="9">
    <location>
        <begin position="1762"/>
        <end position="1899"/>
    </location>
</feature>
<dbReference type="SMART" id="SM01036">
    <property type="entry name" value="BP28CT"/>
    <property type="match status" value="1"/>
</dbReference>